<reference evidence="1" key="2">
    <citation type="submission" date="2025-09" db="UniProtKB">
        <authorList>
            <consortium name="Ensembl"/>
        </authorList>
    </citation>
    <scope>IDENTIFICATION</scope>
</reference>
<dbReference type="GO" id="GO:0031072">
    <property type="term" value="F:heat shock protein binding"/>
    <property type="evidence" value="ECO:0007669"/>
    <property type="project" value="TreeGrafter"/>
</dbReference>
<dbReference type="SUPFAM" id="SSF101391">
    <property type="entry name" value="Hsp90 co-chaperone CDC37"/>
    <property type="match status" value="1"/>
</dbReference>
<name>A0A8D2D189_SCIVU</name>
<sequence>MGDYSMWGHIPVSYDKDEMHPNICTHGAWAHQTIVMLLILKLTKSLQVEPVACFTQFRIRLR</sequence>
<dbReference type="GO" id="GO:0006457">
    <property type="term" value="P:protein folding"/>
    <property type="evidence" value="ECO:0007669"/>
    <property type="project" value="TreeGrafter"/>
</dbReference>
<dbReference type="Ensembl" id="ENSSVLT00005019794.1">
    <property type="protein sequence ID" value="ENSSVLP00005017784.1"/>
    <property type="gene ID" value="ENSSVLG00005014284.1"/>
</dbReference>
<proteinExistence type="predicted"/>
<dbReference type="PANTHER" id="PTHR12800:SF3">
    <property type="entry name" value="HSP90 CO-CHAPERONE CDC37"/>
    <property type="match status" value="1"/>
</dbReference>
<dbReference type="GO" id="GO:0051087">
    <property type="term" value="F:protein-folding chaperone binding"/>
    <property type="evidence" value="ECO:0007669"/>
    <property type="project" value="TreeGrafter"/>
</dbReference>
<accession>A0A8D2D189</accession>
<dbReference type="AlphaFoldDB" id="A0A8D2D189"/>
<dbReference type="InterPro" id="IPR004918">
    <property type="entry name" value="Cdc37"/>
</dbReference>
<dbReference type="GO" id="GO:0005737">
    <property type="term" value="C:cytoplasm"/>
    <property type="evidence" value="ECO:0007669"/>
    <property type="project" value="TreeGrafter"/>
</dbReference>
<evidence type="ECO:0000313" key="2">
    <source>
        <dbReference type="Proteomes" id="UP000694564"/>
    </source>
</evidence>
<keyword evidence="2" id="KW-1185">Reference proteome</keyword>
<protein>
    <submittedName>
        <fullName evidence="1">Uncharacterized protein</fullName>
    </submittedName>
</protein>
<dbReference type="Proteomes" id="UP000694564">
    <property type="component" value="Unassembled WGS sequence"/>
</dbReference>
<evidence type="ECO:0000313" key="1">
    <source>
        <dbReference type="Ensembl" id="ENSSVLP00005017784.1"/>
    </source>
</evidence>
<dbReference type="PANTHER" id="PTHR12800">
    <property type="entry name" value="CDC37-RELATED"/>
    <property type="match status" value="1"/>
</dbReference>
<reference evidence="1" key="1">
    <citation type="submission" date="2025-08" db="UniProtKB">
        <authorList>
            <consortium name="Ensembl"/>
        </authorList>
    </citation>
    <scope>IDENTIFICATION</scope>
</reference>
<dbReference type="GO" id="GO:0051082">
    <property type="term" value="F:unfolded protein binding"/>
    <property type="evidence" value="ECO:0007669"/>
    <property type="project" value="TreeGrafter"/>
</dbReference>
<organism evidence="1 2">
    <name type="scientific">Sciurus vulgaris</name>
    <name type="common">Eurasian red squirrel</name>
    <dbReference type="NCBI Taxonomy" id="55149"/>
    <lineage>
        <taxon>Eukaryota</taxon>
        <taxon>Metazoa</taxon>
        <taxon>Chordata</taxon>
        <taxon>Craniata</taxon>
        <taxon>Vertebrata</taxon>
        <taxon>Euteleostomi</taxon>
        <taxon>Mammalia</taxon>
        <taxon>Eutheria</taxon>
        <taxon>Euarchontoglires</taxon>
        <taxon>Glires</taxon>
        <taxon>Rodentia</taxon>
        <taxon>Sciuromorpha</taxon>
        <taxon>Sciuridae</taxon>
        <taxon>Sciurinae</taxon>
        <taxon>Sciurini</taxon>
        <taxon>Sciurus</taxon>
    </lineage>
</organism>
<dbReference type="GO" id="GO:0050821">
    <property type="term" value="P:protein stabilization"/>
    <property type="evidence" value="ECO:0007669"/>
    <property type="project" value="TreeGrafter"/>
</dbReference>